<dbReference type="InterPro" id="IPR036770">
    <property type="entry name" value="Ankyrin_rpt-contain_sf"/>
</dbReference>
<evidence type="ECO:0000256" key="1">
    <source>
        <dbReference type="ARBA" id="ARBA00022737"/>
    </source>
</evidence>
<dbReference type="PANTHER" id="PTHR24198">
    <property type="entry name" value="ANKYRIN REPEAT AND PROTEIN KINASE DOMAIN-CONTAINING PROTEIN"/>
    <property type="match status" value="1"/>
</dbReference>
<evidence type="ECO:0000256" key="4">
    <source>
        <dbReference type="SAM" id="Phobius"/>
    </source>
</evidence>
<gene>
    <name evidence="5" type="ORF">BdWA1_001773</name>
</gene>
<keyword evidence="2 3" id="KW-0040">ANK repeat</keyword>
<dbReference type="SUPFAM" id="SSF48403">
    <property type="entry name" value="Ankyrin repeat"/>
    <property type="match status" value="1"/>
</dbReference>
<dbReference type="InterPro" id="IPR002110">
    <property type="entry name" value="Ankyrin_rpt"/>
</dbReference>
<keyword evidence="4" id="KW-0812">Transmembrane</keyword>
<evidence type="ECO:0000256" key="2">
    <source>
        <dbReference type="ARBA" id="ARBA00023043"/>
    </source>
</evidence>
<reference evidence="5" key="1">
    <citation type="journal article" date="2023" name="Nat. Microbiol.">
        <title>Babesia duncani multi-omics identifies virulence factors and drug targets.</title>
        <authorList>
            <person name="Singh P."/>
            <person name="Lonardi S."/>
            <person name="Liang Q."/>
            <person name="Vydyam P."/>
            <person name="Khabirova E."/>
            <person name="Fang T."/>
            <person name="Gihaz S."/>
            <person name="Thekkiniath J."/>
            <person name="Munshi M."/>
            <person name="Abel S."/>
            <person name="Ciampossin L."/>
            <person name="Batugedara G."/>
            <person name="Gupta M."/>
            <person name="Lu X.M."/>
            <person name="Lenz T."/>
            <person name="Chakravarty S."/>
            <person name="Cornillot E."/>
            <person name="Hu Y."/>
            <person name="Ma W."/>
            <person name="Gonzalez L.M."/>
            <person name="Sanchez S."/>
            <person name="Estrada K."/>
            <person name="Sanchez-Flores A."/>
            <person name="Montero E."/>
            <person name="Harb O.S."/>
            <person name="Le Roch K.G."/>
            <person name="Mamoun C.B."/>
        </authorList>
    </citation>
    <scope>NUCLEOTIDE SEQUENCE</scope>
    <source>
        <strain evidence="5">WA1</strain>
    </source>
</reference>
<dbReference type="PANTHER" id="PTHR24198:SF193">
    <property type="match status" value="1"/>
</dbReference>
<dbReference type="AlphaFoldDB" id="A0AAD9UP29"/>
<dbReference type="GeneID" id="94336071"/>
<sequence length="825" mass="93085">MDDSSLVTEFDHKAYISKNSTCSFCLKTTEECICKNKCNRLTSIMEINECHAKKCRELSILETPSEYNIYNGLDISAVNKIKRECRLGCFTGTLPSDEEDHIPPRRRRILARSRLTRLNFTPGHVDNERWNTLSDKIEPYLDVKSLLMLRMTCKVLYFKRFKLHKSVVCFRGFAGYTCHALFGLIMPLVRAVYRISSKQYITLDFSHVIDTRDVALVYLFSQNHKICNLSNKYIKNLKELVLDFCTNITDQGLLVLLKNEFPNLEYLSVACVRNENFTGEPFVHFLSRKNWPKFQRFNCTCSSINLDAVSAIADFFIKGQDTENISNYTLEICGSWASRMFLDKMGFGPYITAFSELLAIGNLRLCSRLTKKMQHDLDEAISTDPLPSSLEVLMQHQGSSLLSNTPIVESDKSIWTLPICIAIKTNNTALFNMLIRRGARLNVWDYIGKSPLFTACQAGNLTLVKKMLKCDIPAECLGVGTCIGAAIQSGNIELLDLLLSNSMSLGESYYYIRNYKSPLYIACTSGLVDAILLLLKHGANPNWCFHRRSSPTLVAYQSNPQLLETFLKYGAGTPKDKRWVLVEVMGCAAARGDLESIELLIKRYPELIESEHEIWSRPLIQASRLGNVSLVQLLLEYGASPSAFDTSKNTALHVAAEEGVLNVAKILIEHGCNLDAVNSRGYTPLHLACMENKHEIVDLLIQSKCNINVPQSTSGETPLMTCIKVRNETLALKLIQSATVDQLCSCDAQKRNALVYCLFFSQYRVGEGIMNILYEAKIKDSIRSLKNLHEVAQERLTGGTVDHKAVKKFMKQYHSRCAPQPPPRT</sequence>
<dbReference type="PROSITE" id="PS50297">
    <property type="entry name" value="ANK_REP_REGION"/>
    <property type="match status" value="3"/>
</dbReference>
<dbReference type="Pfam" id="PF13606">
    <property type="entry name" value="Ank_3"/>
    <property type="match status" value="1"/>
</dbReference>
<evidence type="ECO:0000313" key="5">
    <source>
        <dbReference type="EMBL" id="KAK2196526.1"/>
    </source>
</evidence>
<keyword evidence="4" id="KW-0472">Membrane</keyword>
<protein>
    <submittedName>
        <fullName evidence="5">Bifunctional Ankyrin repeat-containing domain superfamily/Ankyrin repeat/Leucine-rich repeat domain superfamily</fullName>
    </submittedName>
</protein>
<dbReference type="SUPFAM" id="SSF52047">
    <property type="entry name" value="RNI-like"/>
    <property type="match status" value="1"/>
</dbReference>
<feature type="repeat" description="ANK" evidence="3">
    <location>
        <begin position="618"/>
        <end position="646"/>
    </location>
</feature>
<feature type="repeat" description="ANK" evidence="3">
    <location>
        <begin position="680"/>
        <end position="712"/>
    </location>
</feature>
<dbReference type="Pfam" id="PF12796">
    <property type="entry name" value="Ank_2"/>
    <property type="match status" value="1"/>
</dbReference>
<proteinExistence type="predicted"/>
<keyword evidence="1" id="KW-0677">Repeat</keyword>
<evidence type="ECO:0000313" key="6">
    <source>
        <dbReference type="Proteomes" id="UP001214638"/>
    </source>
</evidence>
<comment type="caution">
    <text evidence="5">The sequence shown here is derived from an EMBL/GenBank/DDBJ whole genome shotgun (WGS) entry which is preliminary data.</text>
</comment>
<dbReference type="Gene3D" id="1.25.40.20">
    <property type="entry name" value="Ankyrin repeat-containing domain"/>
    <property type="match status" value="2"/>
</dbReference>
<feature type="repeat" description="ANK" evidence="3">
    <location>
        <begin position="514"/>
        <end position="542"/>
    </location>
</feature>
<name>A0AAD9UP29_9APIC</name>
<dbReference type="InterPro" id="IPR032675">
    <property type="entry name" value="LRR_dom_sf"/>
</dbReference>
<accession>A0AAD9UP29</accession>
<dbReference type="EMBL" id="JALLKP010000002">
    <property type="protein sequence ID" value="KAK2196526.1"/>
    <property type="molecule type" value="Genomic_DNA"/>
</dbReference>
<dbReference type="RefSeq" id="XP_067803368.1">
    <property type="nucleotide sequence ID" value="XM_067946804.1"/>
</dbReference>
<feature type="transmembrane region" description="Helical" evidence="4">
    <location>
        <begin position="168"/>
        <end position="189"/>
    </location>
</feature>
<keyword evidence="4" id="KW-1133">Transmembrane helix</keyword>
<dbReference type="KEGG" id="bdw:94336071"/>
<evidence type="ECO:0000256" key="3">
    <source>
        <dbReference type="PROSITE-ProRule" id="PRU00023"/>
    </source>
</evidence>
<keyword evidence="6" id="KW-1185">Reference proteome</keyword>
<dbReference type="SMART" id="SM00248">
    <property type="entry name" value="ANK"/>
    <property type="match status" value="8"/>
</dbReference>
<organism evidence="5 6">
    <name type="scientific">Babesia duncani</name>
    <dbReference type="NCBI Taxonomy" id="323732"/>
    <lineage>
        <taxon>Eukaryota</taxon>
        <taxon>Sar</taxon>
        <taxon>Alveolata</taxon>
        <taxon>Apicomplexa</taxon>
        <taxon>Aconoidasida</taxon>
        <taxon>Piroplasmida</taxon>
        <taxon>Babesiidae</taxon>
        <taxon>Babesia</taxon>
    </lineage>
</organism>
<feature type="repeat" description="ANK" evidence="3">
    <location>
        <begin position="647"/>
        <end position="679"/>
    </location>
</feature>
<dbReference type="Gene3D" id="3.80.10.10">
    <property type="entry name" value="Ribonuclease Inhibitor"/>
    <property type="match status" value="1"/>
</dbReference>
<dbReference type="Proteomes" id="UP001214638">
    <property type="component" value="Unassembled WGS sequence"/>
</dbReference>
<dbReference type="PROSITE" id="PS50088">
    <property type="entry name" value="ANK_REPEAT"/>
    <property type="match status" value="4"/>
</dbReference>